<dbReference type="Pfam" id="PF08007">
    <property type="entry name" value="JmjC_2"/>
    <property type="match status" value="1"/>
</dbReference>
<dbReference type="InterPro" id="IPR039994">
    <property type="entry name" value="NO66-like"/>
</dbReference>
<protein>
    <submittedName>
        <fullName evidence="5">Cupin</fullName>
    </submittedName>
</protein>
<keyword evidence="6" id="KW-1185">Reference proteome</keyword>
<dbReference type="EMBL" id="QVIG01000001">
    <property type="protein sequence ID" value="RGD59280.1"/>
    <property type="molecule type" value="Genomic_DNA"/>
</dbReference>
<evidence type="ECO:0000259" key="4">
    <source>
        <dbReference type="PROSITE" id="PS51184"/>
    </source>
</evidence>
<gene>
    <name evidence="5" type="ORF">DR950_17150</name>
</gene>
<sequence length="411" mass="45484">MTTLADQGKAAPGAQPFSDLSDLIHPVPVEEFLRDYWEKKPLFIRRDDPTHYTQLPTLDEVDSILSTSRATLEGIRLVIDGKETPVSTLGVSFGWNGIANSLEALYERYRNGSTIVLNALEGRWEPLARLTARLGVETNCRFQANLYLTPAGNQGFTPHYDTHDVFIAQVHGTKSWKLHGAPYPLPLRTQPFDRSGTLPDGPVEELELRPGDLLYLPRGTIHSATSNETASAHVTIGVHPVIWSEMMADAVRQVFEDDVRFREGLPLAFAAGDELPQQAEKRFAELVDVLHERLSAKAMVDNSLKRAASLSLPQLRHHLLDLEQAAEVDAGTRVSRRPGTQWNLTVAEGQVCLDFNNKTVQFPAHVADEVRYVAEHAGGGLTADDVRGNLDLPGRLVLVRTLLREGFLTLA</sequence>
<feature type="domain" description="JmjC" evidence="4">
    <location>
        <begin position="100"/>
        <end position="255"/>
    </location>
</feature>
<reference evidence="5 6" key="1">
    <citation type="submission" date="2018-08" db="EMBL/GenBank/DDBJ databases">
        <title>Diversity &amp; Physiological Properties of Lignin-Decomposing Actinobacteria from Soil.</title>
        <authorList>
            <person name="Roh S.G."/>
            <person name="Kim S.B."/>
        </authorList>
    </citation>
    <scope>NUCLEOTIDE SEQUENCE [LARGE SCALE GENOMIC DNA]</scope>
    <source>
        <strain evidence="5 6">MMS17-GH009</strain>
    </source>
</reference>
<dbReference type="PANTHER" id="PTHR13096">
    <property type="entry name" value="MINA53 MYC INDUCED NUCLEAR ANTIGEN"/>
    <property type="match status" value="1"/>
</dbReference>
<dbReference type="SUPFAM" id="SSF51197">
    <property type="entry name" value="Clavaminate synthase-like"/>
    <property type="match status" value="1"/>
</dbReference>
<evidence type="ECO:0000256" key="1">
    <source>
        <dbReference type="ARBA" id="ARBA00001954"/>
    </source>
</evidence>
<evidence type="ECO:0000313" key="5">
    <source>
        <dbReference type="EMBL" id="RGD59280.1"/>
    </source>
</evidence>
<evidence type="ECO:0000256" key="3">
    <source>
        <dbReference type="ARBA" id="ARBA00023004"/>
    </source>
</evidence>
<dbReference type="Proteomes" id="UP000263377">
    <property type="component" value="Unassembled WGS sequence"/>
</dbReference>
<dbReference type="PANTHER" id="PTHR13096:SF8">
    <property type="entry name" value="RIBOSOMAL OXYGENASE 1"/>
    <property type="match status" value="1"/>
</dbReference>
<dbReference type="AlphaFoldDB" id="A0A372ZV62"/>
<keyword evidence="2" id="KW-0479">Metal-binding</keyword>
<evidence type="ECO:0000313" key="6">
    <source>
        <dbReference type="Proteomes" id="UP000263377"/>
    </source>
</evidence>
<dbReference type="GO" id="GO:0046872">
    <property type="term" value="F:metal ion binding"/>
    <property type="evidence" value="ECO:0007669"/>
    <property type="project" value="UniProtKB-KW"/>
</dbReference>
<evidence type="ECO:0000256" key="2">
    <source>
        <dbReference type="ARBA" id="ARBA00022723"/>
    </source>
</evidence>
<comment type="caution">
    <text evidence="5">The sequence shown here is derived from an EMBL/GenBank/DDBJ whole genome shotgun (WGS) entry which is preliminary data.</text>
</comment>
<dbReference type="PROSITE" id="PS51184">
    <property type="entry name" value="JMJC"/>
    <property type="match status" value="1"/>
</dbReference>
<dbReference type="InterPro" id="IPR003347">
    <property type="entry name" value="JmjC_dom"/>
</dbReference>
<name>A0A372ZV62_9ACTN</name>
<comment type="cofactor">
    <cofactor evidence="1">
        <name>Fe(2+)</name>
        <dbReference type="ChEBI" id="CHEBI:29033"/>
    </cofactor>
</comment>
<organism evidence="5 6">
    <name type="scientific">Kitasatospora xanthocidica</name>
    <dbReference type="NCBI Taxonomy" id="83382"/>
    <lineage>
        <taxon>Bacteria</taxon>
        <taxon>Bacillati</taxon>
        <taxon>Actinomycetota</taxon>
        <taxon>Actinomycetes</taxon>
        <taxon>Kitasatosporales</taxon>
        <taxon>Streptomycetaceae</taxon>
        <taxon>Kitasatospora</taxon>
    </lineage>
</organism>
<proteinExistence type="predicted"/>
<dbReference type="Gene3D" id="2.60.120.650">
    <property type="entry name" value="Cupin"/>
    <property type="match status" value="1"/>
</dbReference>
<keyword evidence="3" id="KW-0408">Iron</keyword>
<accession>A0A372ZV62</accession>